<protein>
    <recommendedName>
        <fullName evidence="2">Phage Gp37/Gp68 family protein</fullName>
    </recommendedName>
</protein>
<dbReference type="Proteomes" id="UP000195557">
    <property type="component" value="Unassembled WGS sequence"/>
</dbReference>
<dbReference type="EMBL" id="KZ155814">
    <property type="protein sequence ID" value="OUS44566.1"/>
    <property type="molecule type" value="Genomic_DNA"/>
</dbReference>
<evidence type="ECO:0000313" key="1">
    <source>
        <dbReference type="EMBL" id="OUS44566.1"/>
    </source>
</evidence>
<evidence type="ECO:0008006" key="2">
    <source>
        <dbReference type="Google" id="ProtNLM"/>
    </source>
</evidence>
<dbReference type="Pfam" id="PF07505">
    <property type="entry name" value="DUF5131"/>
    <property type="match status" value="1"/>
</dbReference>
<reference evidence="1" key="1">
    <citation type="submission" date="2017-04" db="EMBL/GenBank/DDBJ databases">
        <title>Population genomics of picophytoplankton unveils novel chromosome hypervariability.</title>
        <authorList>
            <consortium name="DOE Joint Genome Institute"/>
            <person name="Blanc-Mathieu R."/>
            <person name="Krasovec M."/>
            <person name="Hebrard M."/>
            <person name="Yau S."/>
            <person name="Desgranges E."/>
            <person name="Martin J."/>
            <person name="Schackwitz W."/>
            <person name="Kuo A."/>
            <person name="Salin G."/>
            <person name="Donnadieu C."/>
            <person name="Desdevises Y."/>
            <person name="Sanchez-Ferandin S."/>
            <person name="Moreau H."/>
            <person name="Rivals E."/>
            <person name="Grigoriev I.V."/>
            <person name="Grimsley N."/>
            <person name="Eyre-Walker A."/>
            <person name="Piganeau G."/>
        </authorList>
    </citation>
    <scope>NUCLEOTIDE SEQUENCE [LARGE SCALE GENOMIC DNA]</scope>
    <source>
        <strain evidence="1">RCC 1115</strain>
    </source>
</reference>
<organism evidence="1">
    <name type="scientific">Ostreococcus tauri</name>
    <name type="common">Marine green alga</name>
    <dbReference type="NCBI Taxonomy" id="70448"/>
    <lineage>
        <taxon>Eukaryota</taxon>
        <taxon>Viridiplantae</taxon>
        <taxon>Chlorophyta</taxon>
        <taxon>Mamiellophyceae</taxon>
        <taxon>Mamiellales</taxon>
        <taxon>Bathycoccaceae</taxon>
        <taxon>Ostreococcus</taxon>
    </lineage>
</organism>
<sequence length="252" mass="28921">MAQDTSIEWTDATWNPVTGCTKVGPGCDNCYAERFAERWRGIEGHPYEQGFDLRIWPSRLSQPLKWRKPRMIFVNSMSDLFHKEVDRLFVDAVFDSMEQANWHVYQILTKRSSLMRDYIKTRYGSSTVPSHIWLGVSVENDAHKGRIRHLQQINSEARFISFEPLLGPVRNVDLAGIAWAIVGGESGPRARPMAESWAIQLRDMCQGSDVSFFFKQWGGARPKSGGRLLDGEEWNGFPWQIVPAEIMESLQR</sequence>
<proteinExistence type="predicted"/>
<dbReference type="AlphaFoldDB" id="A0A1Y5I4W7"/>
<dbReference type="InterPro" id="IPR011101">
    <property type="entry name" value="DUF5131"/>
</dbReference>
<gene>
    <name evidence="1" type="ORF">BE221DRAFT_200974</name>
</gene>
<accession>A0A1Y5I4W7</accession>
<name>A0A1Y5I4W7_OSTTA</name>